<keyword evidence="2" id="KW-0812">Transmembrane</keyword>
<reference evidence="3 4" key="1">
    <citation type="submission" date="2016-02" db="EMBL/GenBank/DDBJ databases">
        <title>Genome analysis of coral dinoflagellate symbionts highlights evolutionary adaptations to a symbiotic lifestyle.</title>
        <authorList>
            <person name="Aranda M."/>
            <person name="Li Y."/>
            <person name="Liew Y.J."/>
            <person name="Baumgarten S."/>
            <person name="Simakov O."/>
            <person name="Wilson M."/>
            <person name="Piel J."/>
            <person name="Ashoor H."/>
            <person name="Bougouffa S."/>
            <person name="Bajic V.B."/>
            <person name="Ryu T."/>
            <person name="Ravasi T."/>
            <person name="Bayer T."/>
            <person name="Micklem G."/>
            <person name="Kim H."/>
            <person name="Bhak J."/>
            <person name="Lajeunesse T.C."/>
            <person name="Voolstra C.R."/>
        </authorList>
    </citation>
    <scope>NUCLEOTIDE SEQUENCE [LARGE SCALE GENOMIC DNA]</scope>
    <source>
        <strain evidence="3 4">CCMP2467</strain>
    </source>
</reference>
<feature type="transmembrane region" description="Helical" evidence="2">
    <location>
        <begin position="149"/>
        <end position="168"/>
    </location>
</feature>
<evidence type="ECO:0000256" key="1">
    <source>
        <dbReference type="ARBA" id="ARBA00022737"/>
    </source>
</evidence>
<dbReference type="OrthoDB" id="270720at2759"/>
<keyword evidence="1" id="KW-0677">Repeat</keyword>
<accession>A0A1Q9E2I5</accession>
<keyword evidence="2" id="KW-1133">Transmembrane helix</keyword>
<comment type="caution">
    <text evidence="3">The sequence shown here is derived from an EMBL/GenBank/DDBJ whole genome shotgun (WGS) entry which is preliminary data.</text>
</comment>
<dbReference type="Pfam" id="PF02493">
    <property type="entry name" value="MORN"/>
    <property type="match status" value="5"/>
</dbReference>
<keyword evidence="4" id="KW-1185">Reference proteome</keyword>
<dbReference type="PANTHER" id="PTHR23084:SF179">
    <property type="entry name" value="OS10G0565000 PROTEIN"/>
    <property type="match status" value="1"/>
</dbReference>
<protein>
    <submittedName>
        <fullName evidence="3">Phosphatidylinositol 4-phosphate 5-kinase 2</fullName>
    </submittedName>
</protein>
<feature type="transmembrane region" description="Helical" evidence="2">
    <location>
        <begin position="226"/>
        <end position="244"/>
    </location>
</feature>
<keyword evidence="2" id="KW-0472">Membrane</keyword>
<dbReference type="InterPro" id="IPR003409">
    <property type="entry name" value="MORN"/>
</dbReference>
<evidence type="ECO:0000313" key="4">
    <source>
        <dbReference type="Proteomes" id="UP000186817"/>
    </source>
</evidence>
<dbReference type="Gene3D" id="2.20.110.10">
    <property type="entry name" value="Histone H3 K4-specific methyltransferase SET7/9 N-terminal domain"/>
    <property type="match status" value="3"/>
</dbReference>
<dbReference type="EMBL" id="LSRX01000286">
    <property type="protein sequence ID" value="OLQ01613.1"/>
    <property type="molecule type" value="Genomic_DNA"/>
</dbReference>
<feature type="transmembrane region" description="Helical" evidence="2">
    <location>
        <begin position="250"/>
        <end position="269"/>
    </location>
</feature>
<keyword evidence="3" id="KW-0418">Kinase</keyword>
<gene>
    <name evidence="3" type="primary">PIP5K2</name>
    <name evidence="3" type="ORF">AK812_SmicGene15617</name>
</gene>
<proteinExistence type="predicted"/>
<name>A0A1Q9E2I5_SYMMI</name>
<keyword evidence="3" id="KW-0808">Transferase</keyword>
<dbReference type="GO" id="GO:0016301">
    <property type="term" value="F:kinase activity"/>
    <property type="evidence" value="ECO:0007669"/>
    <property type="project" value="UniProtKB-KW"/>
</dbReference>
<dbReference type="Proteomes" id="UP000186817">
    <property type="component" value="Unassembled WGS sequence"/>
</dbReference>
<organism evidence="3 4">
    <name type="scientific">Symbiodinium microadriaticum</name>
    <name type="common">Dinoflagellate</name>
    <name type="synonym">Zooxanthella microadriatica</name>
    <dbReference type="NCBI Taxonomy" id="2951"/>
    <lineage>
        <taxon>Eukaryota</taxon>
        <taxon>Sar</taxon>
        <taxon>Alveolata</taxon>
        <taxon>Dinophyceae</taxon>
        <taxon>Suessiales</taxon>
        <taxon>Symbiodiniaceae</taxon>
        <taxon>Symbiodinium</taxon>
    </lineage>
</organism>
<dbReference type="SMART" id="SM00698">
    <property type="entry name" value="MORN"/>
    <property type="match status" value="6"/>
</dbReference>
<sequence length="763" mass="85133">MSLFGWQCTCGGDDPNEEQQSSDVTALRVMEEVNLAKKEELEEREEVEVEGGAKYKGQWRGQQRYGQGVLTRIFMQTLLKGSLWLNKDEARLLATVARSTSTAMCEEEQFIACELDKFRNTSFRCFSRFLLRCGPLMALLLLREPLTDTTLAAFCVIGFFMILVALRWELARTGILGMYALTSVCSCTMTFNDKEAPYMVSKRRLCFLAQLLVGCLCCNKTISIPFSLAYSVAMALSFVTAYGWDNIDAWFVLTQLLELCVCAGFPVGLEMLLRMHAAATYHAQEAQSLTMGFRHIMKGLCDGEIVLDSDLKIYKGAACLQQLLSSEEDYTGCSFLDLLCHDGSEHTFSHFKDGLLQEVAATSEHEKREALYILPWGDPLCLRKSPTPTGVRSVDLFHSWLARPVGPPFHLLVILEDGEHMAHSPPSRSSFAASERSNSITAVAQDRHGMPKEVTLLLSAAAPMYNITEMNLRFAAFSEEPLPSSATPMPTLRDSVPPLFWPRLHQALESYADALRVREDPGIRELAAVPVLLPVVEEGLRHLYARSVSLTPVRSVWPDDEGRVYMHLHLSDFENLLTLSDLPRGDEAISGSCTSGATSTTPCEEAEKLLWQMRQSAHFFNSIVPELPDGQTYRGSFVDNRAQGHGIFEAANGNTYEGQWHQDRAHGYGKYVHVDGSTYEGEWVQDEKSGKGVECWADGARYEGQFQHGSKHGSGIYKSATGVVYEGQFKNDKMDGHGVYKFADGRTYTGQWQVVGMENPTRT</sequence>
<evidence type="ECO:0000256" key="2">
    <source>
        <dbReference type="SAM" id="Phobius"/>
    </source>
</evidence>
<dbReference type="SUPFAM" id="SSF82185">
    <property type="entry name" value="Histone H3 K4-specific methyltransferase SET7/9 N-terminal domain"/>
    <property type="match status" value="1"/>
</dbReference>
<dbReference type="PANTHER" id="PTHR23084">
    <property type="entry name" value="PHOSPHATIDYLINOSITOL-4-PHOSPHATE 5-KINASE RELATED"/>
    <property type="match status" value="1"/>
</dbReference>
<evidence type="ECO:0000313" key="3">
    <source>
        <dbReference type="EMBL" id="OLQ01613.1"/>
    </source>
</evidence>
<dbReference type="AlphaFoldDB" id="A0A1Q9E2I5"/>